<sequence>MRDEVPGRGHADTRHAVAALHQAIATEVLYGRKFRRSAGMTAAEANDSAMHVRWWVRQLELSLGIEPAHGGA</sequence>
<evidence type="ECO:0000313" key="2">
    <source>
        <dbReference type="Proteomes" id="UP000008190"/>
    </source>
</evidence>
<proteinExistence type="predicted"/>
<gene>
    <name evidence="1" type="ordered locus">NOCYR_5420</name>
</gene>
<name>H6R9I8_NOCCG</name>
<evidence type="ECO:0000313" key="1">
    <source>
        <dbReference type="EMBL" id="CCF66167.1"/>
    </source>
</evidence>
<dbReference type="AlphaFoldDB" id="H6R9I8"/>
<protein>
    <submittedName>
        <fullName evidence="1">Uncharacterized protein</fullName>
    </submittedName>
</protein>
<dbReference type="RefSeq" id="WP_014353611.1">
    <property type="nucleotide sequence ID" value="NC_016887.1"/>
</dbReference>
<dbReference type="KEGG" id="ncy:NOCYR_5420"/>
<dbReference type="eggNOG" id="COG1309">
    <property type="taxonomic scope" value="Bacteria"/>
</dbReference>
<dbReference type="EMBL" id="FO082843">
    <property type="protein sequence ID" value="CCF66167.1"/>
    <property type="molecule type" value="Genomic_DNA"/>
</dbReference>
<dbReference type="Proteomes" id="UP000008190">
    <property type="component" value="Chromosome"/>
</dbReference>
<organism evidence="1 2">
    <name type="scientific">Nocardia cyriacigeorgica (strain GUH-2)</name>
    <dbReference type="NCBI Taxonomy" id="1127134"/>
    <lineage>
        <taxon>Bacteria</taxon>
        <taxon>Bacillati</taxon>
        <taxon>Actinomycetota</taxon>
        <taxon>Actinomycetes</taxon>
        <taxon>Mycobacteriales</taxon>
        <taxon>Nocardiaceae</taxon>
        <taxon>Nocardia</taxon>
    </lineage>
</organism>
<accession>H6R9I8</accession>
<dbReference type="HOGENOM" id="CLU_2718287_0_0_11"/>
<reference evidence="1 2" key="1">
    <citation type="journal article" date="2012" name="J. Bacteriol.">
        <title>Genome sequence of the human- and animal-pathogenic strain Nocardia cyriacigeorgica GUH-2.</title>
        <authorList>
            <person name="Zoropogui A."/>
            <person name="Pujic P."/>
            <person name="Normand P."/>
            <person name="Barbe V."/>
            <person name="Beaman B."/>
            <person name="Beaman L."/>
            <person name="Boiron P."/>
            <person name="Colinon C."/>
            <person name="Deredjian A."/>
            <person name="Graindorge A."/>
            <person name="Mangenot S."/>
            <person name="Nazaret S."/>
            <person name="Neto M."/>
            <person name="Petit S."/>
            <person name="Roche D."/>
            <person name="Vallenet D."/>
            <person name="Rodriguez-Nava V."/>
            <person name="Richard Y."/>
            <person name="Cournoyer B."/>
            <person name="Blaha D."/>
        </authorList>
    </citation>
    <scope>NUCLEOTIDE SEQUENCE [LARGE SCALE GENOMIC DNA]</scope>
    <source>
        <strain evidence="1 2">GUH-2</strain>
    </source>
</reference>
<keyword evidence="2" id="KW-1185">Reference proteome</keyword>